<name>A0A5S9IRD0_UABAM</name>
<dbReference type="Pfam" id="PF01809">
    <property type="entry name" value="YidD"/>
    <property type="match status" value="1"/>
</dbReference>
<dbReference type="AlphaFoldDB" id="A0A5S9IRD0"/>
<sequence length="119" mass="13221">MKTLAVGAINGYQKYISPYKGFCCAHRVYHGEDSCSQYAKKAVAEHGLWKAISKVRKRFAECREANRLIKHRAMLMSQEEKEIGLNDIVQGIRVIKEGCNAAVHVCDLSLASADCCSSL</sequence>
<dbReference type="SMART" id="SM01234">
    <property type="entry name" value="Haemolytic"/>
    <property type="match status" value="1"/>
</dbReference>
<dbReference type="InterPro" id="IPR002696">
    <property type="entry name" value="Membr_insert_effic_factor_YidD"/>
</dbReference>
<evidence type="ECO:0000313" key="2">
    <source>
        <dbReference type="Proteomes" id="UP000326354"/>
    </source>
</evidence>
<dbReference type="EMBL" id="AP019860">
    <property type="protein sequence ID" value="BBM86216.1"/>
    <property type="molecule type" value="Genomic_DNA"/>
</dbReference>
<dbReference type="OrthoDB" id="6629784at2"/>
<proteinExistence type="predicted"/>
<dbReference type="KEGG" id="uam:UABAM_04602"/>
<gene>
    <name evidence="1" type="ORF">UABAM_04602</name>
</gene>
<dbReference type="NCBIfam" id="TIGR00278">
    <property type="entry name" value="membrane protein insertion efficiency factor YidD"/>
    <property type="match status" value="1"/>
</dbReference>
<protein>
    <recommendedName>
        <fullName evidence="3">Membrane protein insertion efficiency factor YidD</fullName>
    </recommendedName>
</protein>
<accession>A0A5S9IRD0</accession>
<keyword evidence="2" id="KW-1185">Reference proteome</keyword>
<dbReference type="RefSeq" id="WP_151970283.1">
    <property type="nucleotide sequence ID" value="NZ_AP019860.1"/>
</dbReference>
<evidence type="ECO:0008006" key="3">
    <source>
        <dbReference type="Google" id="ProtNLM"/>
    </source>
</evidence>
<organism evidence="1 2">
    <name type="scientific">Uabimicrobium amorphum</name>
    <dbReference type="NCBI Taxonomy" id="2596890"/>
    <lineage>
        <taxon>Bacteria</taxon>
        <taxon>Pseudomonadati</taxon>
        <taxon>Planctomycetota</taxon>
        <taxon>Candidatus Uabimicrobiia</taxon>
        <taxon>Candidatus Uabimicrobiales</taxon>
        <taxon>Candidatus Uabimicrobiaceae</taxon>
        <taxon>Candidatus Uabimicrobium</taxon>
    </lineage>
</organism>
<evidence type="ECO:0000313" key="1">
    <source>
        <dbReference type="EMBL" id="BBM86216.1"/>
    </source>
</evidence>
<dbReference type="Proteomes" id="UP000326354">
    <property type="component" value="Chromosome"/>
</dbReference>
<reference evidence="1 2" key="1">
    <citation type="submission" date="2019-08" db="EMBL/GenBank/DDBJ databases">
        <title>Complete genome sequence of Candidatus Uab amorphum.</title>
        <authorList>
            <person name="Shiratori T."/>
            <person name="Suzuki S."/>
            <person name="Kakizawa Y."/>
            <person name="Ishida K."/>
        </authorList>
    </citation>
    <scope>NUCLEOTIDE SEQUENCE [LARGE SCALE GENOMIC DNA]</scope>
    <source>
        <strain evidence="1 2">SRT547</strain>
    </source>
</reference>